<reference evidence="4" key="1">
    <citation type="submission" date="2023-09" db="EMBL/GenBank/DDBJ databases">
        <authorList>
            <person name="Li S."/>
            <person name="Li X."/>
            <person name="Zhang C."/>
            <person name="Zhao Z."/>
        </authorList>
    </citation>
    <scope>NUCLEOTIDE SEQUENCE [LARGE SCALE GENOMIC DNA]</scope>
    <source>
        <strain evidence="4">SQ149</strain>
    </source>
</reference>
<dbReference type="RefSeq" id="WP_348391282.1">
    <property type="nucleotide sequence ID" value="NZ_CP134145.1"/>
</dbReference>
<dbReference type="Proteomes" id="UP001258994">
    <property type="component" value="Chromosome"/>
</dbReference>
<keyword evidence="4" id="KW-1185">Reference proteome</keyword>
<keyword evidence="1" id="KW-0479">Metal-binding</keyword>
<feature type="domain" description="VOC" evidence="2">
    <location>
        <begin position="14"/>
        <end position="152"/>
    </location>
</feature>
<proteinExistence type="predicted"/>
<dbReference type="Gene3D" id="3.10.180.10">
    <property type="entry name" value="2,3-Dihydroxybiphenyl 1,2-Dioxygenase, domain 1"/>
    <property type="match status" value="1"/>
</dbReference>
<dbReference type="PROSITE" id="PS51819">
    <property type="entry name" value="VOC"/>
    <property type="match status" value="1"/>
</dbReference>
<dbReference type="PANTHER" id="PTHR43048:SF3">
    <property type="entry name" value="METHYLMALONYL-COA EPIMERASE, MITOCHONDRIAL"/>
    <property type="match status" value="1"/>
</dbReference>
<gene>
    <name evidence="3" type="ORF">RGQ13_18885</name>
</gene>
<name>A0ABY9TV04_9GAMM</name>
<evidence type="ECO:0000259" key="2">
    <source>
        <dbReference type="PROSITE" id="PS51819"/>
    </source>
</evidence>
<organism evidence="3 4">
    <name type="scientific">Thalassotalea psychrophila</name>
    <dbReference type="NCBI Taxonomy" id="3065647"/>
    <lineage>
        <taxon>Bacteria</taxon>
        <taxon>Pseudomonadati</taxon>
        <taxon>Pseudomonadota</taxon>
        <taxon>Gammaproteobacteria</taxon>
        <taxon>Alteromonadales</taxon>
        <taxon>Colwelliaceae</taxon>
        <taxon>Thalassotalea</taxon>
    </lineage>
</organism>
<dbReference type="SUPFAM" id="SSF54593">
    <property type="entry name" value="Glyoxalase/Bleomycin resistance protein/Dihydroxybiphenyl dioxygenase"/>
    <property type="match status" value="1"/>
</dbReference>
<dbReference type="Pfam" id="PF13669">
    <property type="entry name" value="Glyoxalase_4"/>
    <property type="match status" value="1"/>
</dbReference>
<dbReference type="EMBL" id="CP134145">
    <property type="protein sequence ID" value="WNC72163.1"/>
    <property type="molecule type" value="Genomic_DNA"/>
</dbReference>
<evidence type="ECO:0000313" key="4">
    <source>
        <dbReference type="Proteomes" id="UP001258994"/>
    </source>
</evidence>
<evidence type="ECO:0000256" key="1">
    <source>
        <dbReference type="ARBA" id="ARBA00022723"/>
    </source>
</evidence>
<sequence>MTNIANTLKQQIVGLAHVGFIVTDLTASIADYKKVYGVEDSDILVFPPFSQTGDEVLTRFAFIKINDSEIELIEPISTDFKHLLHSAPAGGGGINHIAWLVTDIEESVDVLAKQGIIPGYVTPNGVMDTGSKKMVYLDPETTGNLYIELIQIK</sequence>
<evidence type="ECO:0000313" key="3">
    <source>
        <dbReference type="EMBL" id="WNC72163.1"/>
    </source>
</evidence>
<accession>A0ABY9TV04</accession>
<dbReference type="InterPro" id="IPR029068">
    <property type="entry name" value="Glyas_Bleomycin-R_OHBP_Dase"/>
</dbReference>
<protein>
    <submittedName>
        <fullName evidence="3">VOC family protein</fullName>
    </submittedName>
</protein>
<dbReference type="PANTHER" id="PTHR43048">
    <property type="entry name" value="METHYLMALONYL-COA EPIMERASE"/>
    <property type="match status" value="1"/>
</dbReference>
<dbReference type="InterPro" id="IPR051785">
    <property type="entry name" value="MMCE/EMCE_epimerase"/>
</dbReference>
<dbReference type="InterPro" id="IPR037523">
    <property type="entry name" value="VOC_core"/>
</dbReference>